<dbReference type="Proteomes" id="UP001153954">
    <property type="component" value="Unassembled WGS sequence"/>
</dbReference>
<name>A0AAU9TL11_EUPED</name>
<dbReference type="InterPro" id="IPR025476">
    <property type="entry name" value="Helitron_helicase-like"/>
</dbReference>
<proteinExistence type="predicted"/>
<dbReference type="PANTHER" id="PTHR45786:SF74">
    <property type="entry name" value="ATP-DEPENDENT DNA HELICASE"/>
    <property type="match status" value="1"/>
</dbReference>
<gene>
    <name evidence="2" type="ORF">EEDITHA_LOCUS2534</name>
</gene>
<dbReference type="Pfam" id="PF14214">
    <property type="entry name" value="Helitron_like_N"/>
    <property type="match status" value="1"/>
</dbReference>
<accession>A0AAU9TL11</accession>
<feature type="domain" description="Helitron helicase-like" evidence="1">
    <location>
        <begin position="87"/>
        <end position="236"/>
    </location>
</feature>
<evidence type="ECO:0000313" key="2">
    <source>
        <dbReference type="EMBL" id="CAH2086124.1"/>
    </source>
</evidence>
<dbReference type="PANTHER" id="PTHR45786">
    <property type="entry name" value="DNA BINDING PROTEIN-LIKE"/>
    <property type="match status" value="1"/>
</dbReference>
<sequence>MIVHQRNKNIVFLKNIDKRVEPFTYPLFYPAGTDGFSPDLQLQTPYDSRSHLTRLELAQYRLSFRPEFVKFLTESLSTEGPDVRELPFNALHFGGRLFQQYLVDTYIRVERDRIQWIKYNQNKILAEQYTGVTSFINQLAEKKNATVGEKIILPSSFPGSRRYYTENFEDAMAIVRRLGSPDFFVTMTSNPNWPEIKQALQINLEDGTILQQLPQDRPDIVARVARLKFDQIIEDLDKK</sequence>
<protein>
    <recommendedName>
        <fullName evidence="1">Helitron helicase-like domain-containing protein</fullName>
    </recommendedName>
</protein>
<comment type="caution">
    <text evidence="2">The sequence shown here is derived from an EMBL/GenBank/DDBJ whole genome shotgun (WGS) entry which is preliminary data.</text>
</comment>
<reference evidence="2" key="1">
    <citation type="submission" date="2022-03" db="EMBL/GenBank/DDBJ databases">
        <authorList>
            <person name="Tunstrom K."/>
        </authorList>
    </citation>
    <scope>NUCLEOTIDE SEQUENCE</scope>
</reference>
<dbReference type="EMBL" id="CAKOGL010000005">
    <property type="protein sequence ID" value="CAH2086124.1"/>
    <property type="molecule type" value="Genomic_DNA"/>
</dbReference>
<organism evidence="2 3">
    <name type="scientific">Euphydryas editha</name>
    <name type="common">Edith's checkerspot</name>
    <dbReference type="NCBI Taxonomy" id="104508"/>
    <lineage>
        <taxon>Eukaryota</taxon>
        <taxon>Metazoa</taxon>
        <taxon>Ecdysozoa</taxon>
        <taxon>Arthropoda</taxon>
        <taxon>Hexapoda</taxon>
        <taxon>Insecta</taxon>
        <taxon>Pterygota</taxon>
        <taxon>Neoptera</taxon>
        <taxon>Endopterygota</taxon>
        <taxon>Lepidoptera</taxon>
        <taxon>Glossata</taxon>
        <taxon>Ditrysia</taxon>
        <taxon>Papilionoidea</taxon>
        <taxon>Nymphalidae</taxon>
        <taxon>Nymphalinae</taxon>
        <taxon>Euphydryas</taxon>
    </lineage>
</organism>
<evidence type="ECO:0000259" key="1">
    <source>
        <dbReference type="Pfam" id="PF14214"/>
    </source>
</evidence>
<dbReference type="AlphaFoldDB" id="A0AAU9TL11"/>
<keyword evidence="3" id="KW-1185">Reference proteome</keyword>
<evidence type="ECO:0000313" key="3">
    <source>
        <dbReference type="Proteomes" id="UP001153954"/>
    </source>
</evidence>